<comment type="caution">
    <text evidence="3">The sequence shown here is derived from an EMBL/GenBank/DDBJ whole genome shotgun (WGS) entry which is preliminary data.</text>
</comment>
<feature type="compositionally biased region" description="Low complexity" evidence="1">
    <location>
        <begin position="71"/>
        <end position="81"/>
    </location>
</feature>
<evidence type="ECO:0000313" key="3">
    <source>
        <dbReference type="EMBL" id="GAA1274508.1"/>
    </source>
</evidence>
<protein>
    <recommendedName>
        <fullName evidence="5">Secreted protein</fullName>
    </recommendedName>
</protein>
<feature type="transmembrane region" description="Helical" evidence="2">
    <location>
        <begin position="24"/>
        <end position="45"/>
    </location>
</feature>
<dbReference type="EMBL" id="BAAAIH010000018">
    <property type="protein sequence ID" value="GAA1274508.1"/>
    <property type="molecule type" value="Genomic_DNA"/>
</dbReference>
<keyword evidence="2" id="KW-0472">Membrane</keyword>
<organism evidence="3 4">
    <name type="scientific">Streptomyces javensis</name>
    <dbReference type="NCBI Taxonomy" id="114698"/>
    <lineage>
        <taxon>Bacteria</taxon>
        <taxon>Bacillati</taxon>
        <taxon>Actinomycetota</taxon>
        <taxon>Actinomycetes</taxon>
        <taxon>Kitasatosporales</taxon>
        <taxon>Streptomycetaceae</taxon>
        <taxon>Streptomyces</taxon>
        <taxon>Streptomyces violaceusniger group</taxon>
    </lineage>
</organism>
<evidence type="ECO:0008006" key="5">
    <source>
        <dbReference type="Google" id="ProtNLM"/>
    </source>
</evidence>
<gene>
    <name evidence="3" type="ORF">GCM10009579_36840</name>
</gene>
<evidence type="ECO:0000313" key="4">
    <source>
        <dbReference type="Proteomes" id="UP001500282"/>
    </source>
</evidence>
<sequence>MTNSSGSNPSAAGAGTSTPGQPRWAWWVVGIVVPVVGFAATMFVNNRHSSADDSKPPAVAGAPSATHDQAKPAASADPASPENTASRAMFGPHDIQFRTSAYGVDIDFDTRKPLVADDLKGADLSAVTDGSGTAGSTNFHGGPRLAAIIAPISGSDADPTEAQCAEALRSNGDPMLQDPPQDAQFCVQTTEGRIAFVRVVSAAPGGHTMSLTATVWDLAT</sequence>
<evidence type="ECO:0000256" key="2">
    <source>
        <dbReference type="SAM" id="Phobius"/>
    </source>
</evidence>
<keyword evidence="2" id="KW-0812">Transmembrane</keyword>
<keyword evidence="4" id="KW-1185">Reference proteome</keyword>
<feature type="region of interest" description="Disordered" evidence="1">
    <location>
        <begin position="48"/>
        <end position="90"/>
    </location>
</feature>
<proteinExistence type="predicted"/>
<reference evidence="3 4" key="1">
    <citation type="journal article" date="2019" name="Int. J. Syst. Evol. Microbiol.">
        <title>The Global Catalogue of Microorganisms (GCM) 10K type strain sequencing project: providing services to taxonomists for standard genome sequencing and annotation.</title>
        <authorList>
            <consortium name="The Broad Institute Genomics Platform"/>
            <consortium name="The Broad Institute Genome Sequencing Center for Infectious Disease"/>
            <person name="Wu L."/>
            <person name="Ma J."/>
        </authorList>
    </citation>
    <scope>NUCLEOTIDE SEQUENCE [LARGE SCALE GENOMIC DNA]</scope>
    <source>
        <strain evidence="3 4">JCM 11448</strain>
    </source>
</reference>
<keyword evidence="2" id="KW-1133">Transmembrane helix</keyword>
<name>A0ABN1WZN4_9ACTN</name>
<dbReference type="Proteomes" id="UP001500282">
    <property type="component" value="Unassembled WGS sequence"/>
</dbReference>
<accession>A0ABN1WZN4</accession>
<evidence type="ECO:0000256" key="1">
    <source>
        <dbReference type="SAM" id="MobiDB-lite"/>
    </source>
</evidence>